<dbReference type="InterPro" id="IPR013083">
    <property type="entry name" value="Znf_RING/FYVE/PHD"/>
</dbReference>
<evidence type="ECO:0000256" key="11">
    <source>
        <dbReference type="PIRSR" id="PIRSR630564-1"/>
    </source>
</evidence>
<evidence type="ECO:0000256" key="5">
    <source>
        <dbReference type="ARBA" id="ARBA00022771"/>
    </source>
</evidence>
<name>A0A8R1E0N3_CAEJA</name>
<dbReference type="GO" id="GO:0004438">
    <property type="term" value="F:phosphatidylinositol-3-phosphate phosphatase activity"/>
    <property type="evidence" value="ECO:0007669"/>
    <property type="project" value="TreeGrafter"/>
</dbReference>
<dbReference type="GO" id="GO:0052629">
    <property type="term" value="F:phosphatidylinositol-3,5-bisphosphate 3-phosphatase activity"/>
    <property type="evidence" value="ECO:0007669"/>
    <property type="project" value="UniProtKB-EC"/>
</dbReference>
<comment type="similarity">
    <text evidence="2">Belongs to the protein-tyrosine phosphatase family. Non-receptor class myotubularin subfamily.</text>
</comment>
<feature type="domain" description="Myotubularin phosphatase" evidence="15">
    <location>
        <begin position="272"/>
        <end position="648"/>
    </location>
</feature>
<dbReference type="InterPro" id="IPR030564">
    <property type="entry name" value="Myotubularin"/>
</dbReference>
<dbReference type="SUPFAM" id="SSF52799">
    <property type="entry name" value="(Phosphotyrosine protein) phosphatases II"/>
    <property type="match status" value="1"/>
</dbReference>
<dbReference type="InterPro" id="IPR048994">
    <property type="entry name" value="PH-GRAM_MTMR6-9"/>
</dbReference>
<sequence>MVSVNIASLSLTHASSRFQFPFSRLRFHFTQVLSPPDSSHSAKCQKAMGTPSSSVTTPLSAWWNNMSLSGVYYPSISTSTPSTSNSWKNSPFGFAKGASTPQQSTVPPSALSAGYTEDITVAGALLKDKINGLVDSLMRRASVNAGCGYGEDGRIAMMVDKVYLVDRLDAHENLLGTVHVTTTHIIFRAEDATKELWLATGLIASVERGTLTAAGCILVIRCKHFQVITLLISRDKSCQDLYETLQRASKPVSVNVSELLAFENREPVEEARWRRLDWNAEMTRQGVTQSQWSQSSINEGYTVCDTYPDKLWFPTAASTSVLLGSCKFRSRGRLPVLTYFHRQTGAALCRCAQPLTGFSARCVEDEKLMELIGKANPNSDNLFLVDTRPRVNAMVNKVQGKGFEDEKNYSNMRFHFFDIENIHVMRASQARLLDAVTKFRDVADYWKTLESSGWLKHVRSVAECSLFLAESISRGTSCVVHCSDGWDRTSQVVSMCQLLLDPFYRTIRGFQILIEKDWLGFGHKFDDRCGHVGALNDEAAKEISPIFSQWLDCVWQIMQQKPRAFQFNERYLIEMHEHVYSCQFGTFVGNCDKDRRDLNVSKRTKSLWSWMDCRHDDYMNPFYSPTAHVALLDLDTRAARFNVWTGMYNRFDGGIHPRERLEDVTMAAMEHVGVLESHVAQLRVRLAELRSQKQNLKNTRSSTPTTMVDSGMSSATDELKTLGLTDPLGAVGSPAPSLERATSQESGVMDASLYCPEEMLTKYSLKWQSLRGVDRCSAPGCRGEFSSTIERRIHCHRCGMIFCRRCLKNTADERERVCEKCKADE</sequence>
<evidence type="ECO:0000256" key="10">
    <source>
        <dbReference type="ARBA" id="ARBA00032571"/>
    </source>
</evidence>
<protein>
    <recommendedName>
        <fullName evidence="3">phosphatidylinositol-3,5-bisphosphate 3-phosphatase</fullName>
        <ecNumber evidence="3">3.1.3.95</ecNumber>
    </recommendedName>
    <alternativeName>
        <fullName evidence="10">Phosphatidylinositol-3,5-bisphosphate 3-phosphatase</fullName>
    </alternativeName>
</protein>
<dbReference type="PROSITE" id="PS00383">
    <property type="entry name" value="TYR_PHOSPHATASE_1"/>
    <property type="match status" value="1"/>
</dbReference>
<evidence type="ECO:0000256" key="2">
    <source>
        <dbReference type="ARBA" id="ARBA00007471"/>
    </source>
</evidence>
<keyword evidence="5 13" id="KW-0863">Zinc-finger</keyword>
<evidence type="ECO:0000256" key="9">
    <source>
        <dbReference type="ARBA" id="ARBA00023136"/>
    </source>
</evidence>
<dbReference type="Pfam" id="PF21098">
    <property type="entry name" value="PH-GRAM_MTMR6-like"/>
    <property type="match status" value="1"/>
</dbReference>
<evidence type="ECO:0000256" key="1">
    <source>
        <dbReference type="ARBA" id="ARBA00004370"/>
    </source>
</evidence>
<dbReference type="InterPro" id="IPR000306">
    <property type="entry name" value="Znf_FYVE"/>
</dbReference>
<dbReference type="InterPro" id="IPR029021">
    <property type="entry name" value="Prot-tyrosine_phosphatase-like"/>
</dbReference>
<feature type="domain" description="FYVE-type" evidence="14">
    <location>
        <begin position="781"/>
        <end position="825"/>
    </location>
</feature>
<keyword evidence="8" id="KW-0443">Lipid metabolism</keyword>
<evidence type="ECO:0000256" key="13">
    <source>
        <dbReference type="PROSITE-ProRule" id="PRU00091"/>
    </source>
</evidence>
<comment type="subcellular location">
    <subcellularLocation>
        <location evidence="1">Membrane</location>
    </subcellularLocation>
</comment>
<dbReference type="AlphaFoldDB" id="A0A8R1E0N3"/>
<dbReference type="SMART" id="SM00404">
    <property type="entry name" value="PTPc_motif"/>
    <property type="match status" value="1"/>
</dbReference>
<dbReference type="PROSITE" id="PS51339">
    <property type="entry name" value="PPASE_MYOTUBULARIN"/>
    <property type="match status" value="1"/>
</dbReference>
<feature type="binding site" evidence="12">
    <location>
        <begin position="421"/>
        <end position="422"/>
    </location>
    <ligand>
        <name>substrate</name>
    </ligand>
</feature>
<dbReference type="Pfam" id="PF06602">
    <property type="entry name" value="Myotub-related"/>
    <property type="match status" value="1"/>
</dbReference>
<dbReference type="GO" id="GO:0016020">
    <property type="term" value="C:membrane"/>
    <property type="evidence" value="ECO:0007669"/>
    <property type="project" value="UniProtKB-SubCell"/>
</dbReference>
<accession>A0A8R1E0N3</accession>
<dbReference type="InterPro" id="IPR016130">
    <property type="entry name" value="Tyr_Pase_AS"/>
</dbReference>
<dbReference type="EC" id="3.1.3.95" evidence="3"/>
<dbReference type="SMART" id="SM00064">
    <property type="entry name" value="FYVE"/>
    <property type="match status" value="1"/>
</dbReference>
<evidence type="ECO:0000256" key="7">
    <source>
        <dbReference type="ARBA" id="ARBA00022833"/>
    </source>
</evidence>
<keyword evidence="6" id="KW-0378">Hydrolase</keyword>
<feature type="binding site" evidence="12">
    <location>
        <begin position="482"/>
        <end position="488"/>
    </location>
    <ligand>
        <name>substrate</name>
    </ligand>
</feature>
<dbReference type="Gene3D" id="2.30.29.30">
    <property type="entry name" value="Pleckstrin-homology domain (PH domain)/Phosphotyrosine-binding domain (PTB)"/>
    <property type="match status" value="1"/>
</dbReference>
<reference evidence="16" key="2">
    <citation type="submission" date="2022-06" db="UniProtKB">
        <authorList>
            <consortium name="EnsemblMetazoa"/>
        </authorList>
    </citation>
    <scope>IDENTIFICATION</scope>
    <source>
        <strain evidence="16">DF5081</strain>
    </source>
</reference>
<proteinExistence type="inferred from homology"/>
<evidence type="ECO:0000256" key="6">
    <source>
        <dbReference type="ARBA" id="ARBA00022801"/>
    </source>
</evidence>
<dbReference type="InterPro" id="IPR011011">
    <property type="entry name" value="Znf_FYVE_PHD"/>
</dbReference>
<evidence type="ECO:0000256" key="12">
    <source>
        <dbReference type="PIRSR" id="PIRSR630564-2"/>
    </source>
</evidence>
<dbReference type="GO" id="GO:0005737">
    <property type="term" value="C:cytoplasm"/>
    <property type="evidence" value="ECO:0007669"/>
    <property type="project" value="TreeGrafter"/>
</dbReference>
<dbReference type="SUPFAM" id="SSF50729">
    <property type="entry name" value="PH domain-like"/>
    <property type="match status" value="1"/>
</dbReference>
<keyword evidence="7" id="KW-0862">Zinc</keyword>
<dbReference type="EnsemblMetazoa" id="CJA16980b.1">
    <property type="protein sequence ID" value="CJA16980b.1"/>
    <property type="gene ID" value="WBGene00136185"/>
</dbReference>
<evidence type="ECO:0000313" key="17">
    <source>
        <dbReference type="Proteomes" id="UP000005237"/>
    </source>
</evidence>
<dbReference type="InterPro" id="IPR017455">
    <property type="entry name" value="Znf_FYVE-rel"/>
</dbReference>
<evidence type="ECO:0000256" key="8">
    <source>
        <dbReference type="ARBA" id="ARBA00023098"/>
    </source>
</evidence>
<keyword evidence="17" id="KW-1185">Reference proteome</keyword>
<dbReference type="PROSITE" id="PS50178">
    <property type="entry name" value="ZF_FYVE"/>
    <property type="match status" value="1"/>
</dbReference>
<dbReference type="PANTHER" id="PTHR10807">
    <property type="entry name" value="MYOTUBULARIN-RELATED"/>
    <property type="match status" value="1"/>
</dbReference>
<keyword evidence="4" id="KW-0479">Metal-binding</keyword>
<dbReference type="Gene3D" id="3.30.40.10">
    <property type="entry name" value="Zinc/RING finger domain, C3HC4 (zinc finger)"/>
    <property type="match status" value="1"/>
</dbReference>
<feature type="active site" description="Phosphocysteine intermediate" evidence="11">
    <location>
        <position position="482"/>
    </location>
</feature>
<evidence type="ECO:0000259" key="14">
    <source>
        <dbReference type="PROSITE" id="PS50178"/>
    </source>
</evidence>
<dbReference type="InterPro" id="IPR003595">
    <property type="entry name" value="Tyr_Pase_cat"/>
</dbReference>
<dbReference type="GO" id="GO:0008270">
    <property type="term" value="F:zinc ion binding"/>
    <property type="evidence" value="ECO:0007669"/>
    <property type="project" value="UniProtKB-KW"/>
</dbReference>
<evidence type="ECO:0000259" key="15">
    <source>
        <dbReference type="PROSITE" id="PS51339"/>
    </source>
</evidence>
<evidence type="ECO:0000256" key="3">
    <source>
        <dbReference type="ARBA" id="ARBA00012903"/>
    </source>
</evidence>
<dbReference type="Proteomes" id="UP000005237">
    <property type="component" value="Unassembled WGS sequence"/>
</dbReference>
<dbReference type="InterPro" id="IPR010569">
    <property type="entry name" value="Myotubularin-like_Pase_dom"/>
</dbReference>
<evidence type="ECO:0000313" key="16">
    <source>
        <dbReference type="EnsemblMetazoa" id="CJA16980b.1"/>
    </source>
</evidence>
<evidence type="ECO:0000256" key="4">
    <source>
        <dbReference type="ARBA" id="ARBA00022723"/>
    </source>
</evidence>
<keyword evidence="9" id="KW-0472">Membrane</keyword>
<dbReference type="Pfam" id="PF01363">
    <property type="entry name" value="FYVE"/>
    <property type="match status" value="1"/>
</dbReference>
<dbReference type="GO" id="GO:0046856">
    <property type="term" value="P:phosphatidylinositol dephosphorylation"/>
    <property type="evidence" value="ECO:0007669"/>
    <property type="project" value="TreeGrafter"/>
</dbReference>
<reference evidence="17" key="1">
    <citation type="submission" date="2010-08" db="EMBL/GenBank/DDBJ databases">
        <authorList>
            <consortium name="Caenorhabditis japonica Sequencing Consortium"/>
            <person name="Wilson R.K."/>
        </authorList>
    </citation>
    <scope>NUCLEOTIDE SEQUENCE [LARGE SCALE GENOMIC DNA]</scope>
    <source>
        <strain evidence="17">DF5081</strain>
    </source>
</reference>
<dbReference type="PANTHER" id="PTHR10807:SF8">
    <property type="entry name" value="PHOSPHATIDYLINOSITOL-3-PHOSPHATE PHOSPHATASE"/>
    <property type="match status" value="1"/>
</dbReference>
<dbReference type="InterPro" id="IPR011993">
    <property type="entry name" value="PH-like_dom_sf"/>
</dbReference>
<dbReference type="SUPFAM" id="SSF57903">
    <property type="entry name" value="FYVE/PHD zinc finger"/>
    <property type="match status" value="1"/>
</dbReference>
<organism evidence="16 17">
    <name type="scientific">Caenorhabditis japonica</name>
    <dbReference type="NCBI Taxonomy" id="281687"/>
    <lineage>
        <taxon>Eukaryota</taxon>
        <taxon>Metazoa</taxon>
        <taxon>Ecdysozoa</taxon>
        <taxon>Nematoda</taxon>
        <taxon>Chromadorea</taxon>
        <taxon>Rhabditida</taxon>
        <taxon>Rhabditina</taxon>
        <taxon>Rhabditomorpha</taxon>
        <taxon>Rhabditoidea</taxon>
        <taxon>Rhabditidae</taxon>
        <taxon>Peloderinae</taxon>
        <taxon>Caenorhabditis</taxon>
    </lineage>
</organism>